<protein>
    <submittedName>
        <fullName evidence="2">Uncharacterized protein</fullName>
    </submittedName>
</protein>
<evidence type="ECO:0000313" key="2">
    <source>
        <dbReference type="EMBL" id="GBM98861.1"/>
    </source>
</evidence>
<gene>
    <name evidence="2" type="ORF">AVEN_44867_1</name>
</gene>
<comment type="caution">
    <text evidence="2">The sequence shown here is derived from an EMBL/GenBank/DDBJ whole genome shotgun (WGS) entry which is preliminary data.</text>
</comment>
<feature type="region of interest" description="Disordered" evidence="1">
    <location>
        <begin position="1"/>
        <end position="20"/>
    </location>
</feature>
<dbReference type="Proteomes" id="UP000499080">
    <property type="component" value="Unassembled WGS sequence"/>
</dbReference>
<reference evidence="2 3" key="1">
    <citation type="journal article" date="2019" name="Sci. Rep.">
        <title>Orb-weaving spider Araneus ventricosus genome elucidates the spidroin gene catalogue.</title>
        <authorList>
            <person name="Kono N."/>
            <person name="Nakamura H."/>
            <person name="Ohtoshi R."/>
            <person name="Moran D.A.P."/>
            <person name="Shinohara A."/>
            <person name="Yoshida Y."/>
            <person name="Fujiwara M."/>
            <person name="Mori M."/>
            <person name="Tomita M."/>
            <person name="Arakawa K."/>
        </authorList>
    </citation>
    <scope>NUCLEOTIDE SEQUENCE [LARGE SCALE GENOMIC DNA]</scope>
</reference>
<organism evidence="2 3">
    <name type="scientific">Araneus ventricosus</name>
    <name type="common">Orbweaver spider</name>
    <name type="synonym">Epeira ventricosa</name>
    <dbReference type="NCBI Taxonomy" id="182803"/>
    <lineage>
        <taxon>Eukaryota</taxon>
        <taxon>Metazoa</taxon>
        <taxon>Ecdysozoa</taxon>
        <taxon>Arthropoda</taxon>
        <taxon>Chelicerata</taxon>
        <taxon>Arachnida</taxon>
        <taxon>Araneae</taxon>
        <taxon>Araneomorphae</taxon>
        <taxon>Entelegynae</taxon>
        <taxon>Araneoidea</taxon>
        <taxon>Araneidae</taxon>
        <taxon>Araneus</taxon>
    </lineage>
</organism>
<proteinExistence type="predicted"/>
<sequence length="81" mass="9383">MVRSRPRGARVPGSKPDSIEEPPCKRVWCTLNPTRPNVLPLVWYGSLERGYQLRYRPPHLTKVKNYEVRPKIALMLLQNGT</sequence>
<keyword evidence="3" id="KW-1185">Reference proteome</keyword>
<accession>A0A4Y2K959</accession>
<evidence type="ECO:0000313" key="3">
    <source>
        <dbReference type="Proteomes" id="UP000499080"/>
    </source>
</evidence>
<dbReference type="EMBL" id="BGPR01004365">
    <property type="protein sequence ID" value="GBM98861.1"/>
    <property type="molecule type" value="Genomic_DNA"/>
</dbReference>
<evidence type="ECO:0000256" key="1">
    <source>
        <dbReference type="SAM" id="MobiDB-lite"/>
    </source>
</evidence>
<name>A0A4Y2K959_ARAVE</name>
<dbReference type="AlphaFoldDB" id="A0A4Y2K959"/>